<dbReference type="Proteomes" id="UP000282876">
    <property type="component" value="Unassembled WGS sequence"/>
</dbReference>
<protein>
    <submittedName>
        <fullName evidence="1">Uncharacterized protein</fullName>
    </submittedName>
</protein>
<sequence>MVAWLLFIRICFASVKRKHSSSDSTEIELKDKKQTKQEVEVAQALLELGHNTKTTTLVIKRTKNLLSEPDIQLNKDQRQNNRLNDSLITQNQEKIENSCQDKLHIAKRYKKMKIENEMVLELEKEFELLKNKYNKNLQIWKQCQLEETVLCVESNELNLNKLNLEFESKMYFFLVDLYLNLIDPFAYISQVDCHVKEFELDQIVPVIYTQLITQSDLNDFYVNEENNENILNSDLKIINEKYIKLQEKIRSFFAGLKTDVDRLKVYLVQNYINLVHTFRSKFKIEHSDLFFKFSVKDFFSFNDMPSFRFLFPEYQMILNLIDKDNATYFIKRLHFFGMTFYFKFLVLKDIMLIEIKNCYEKEKKIDILKCKTFAYFLFHAKMTIQVLLTNYYEFIAPEYNKFSYYNFLFYLKVTNPCLRSNLNFNTFFLINFPDIRTIPREFEQNIIISELNARYFSKKMIKIISFPSVSKINCSFKNKMQYALLINKILKETGEKADELNYSVLTDKQIEEIFCIKFMKMVNKDFS</sequence>
<organism evidence="1 2">
    <name type="scientific">Tubulinosema ratisbonensis</name>
    <dbReference type="NCBI Taxonomy" id="291195"/>
    <lineage>
        <taxon>Eukaryota</taxon>
        <taxon>Fungi</taxon>
        <taxon>Fungi incertae sedis</taxon>
        <taxon>Microsporidia</taxon>
        <taxon>Tubulinosematoidea</taxon>
        <taxon>Tubulinosematidae</taxon>
        <taxon>Tubulinosema</taxon>
    </lineage>
</organism>
<reference evidence="1 2" key="1">
    <citation type="submission" date="2018-10" db="EMBL/GenBank/DDBJ databases">
        <title>Draft genome sequence of the microsporidian Tubulinosema ratisbonensis.</title>
        <authorList>
            <person name="Polonais V."/>
            <person name="Peyretaillade E."/>
            <person name="Niehus S."/>
            <person name="Wawrzyniak I."/>
            <person name="Franchet A."/>
            <person name="Gaspin C."/>
            <person name="Reichstadt M."/>
            <person name="Belser C."/>
            <person name="Labadie K."/>
            <person name="Delbac F."/>
            <person name="Ferrandon D."/>
        </authorList>
    </citation>
    <scope>NUCLEOTIDE SEQUENCE [LARGE SCALE GENOMIC DNA]</scope>
    <source>
        <strain evidence="1 2">Franzen</strain>
    </source>
</reference>
<dbReference type="EMBL" id="RCSS01000004">
    <property type="protein sequence ID" value="RVD93446.1"/>
    <property type="molecule type" value="Genomic_DNA"/>
</dbReference>
<evidence type="ECO:0000313" key="1">
    <source>
        <dbReference type="EMBL" id="RVD93446.1"/>
    </source>
</evidence>
<name>A0A437AR35_9MICR</name>
<dbReference type="AlphaFoldDB" id="A0A437AR35"/>
<proteinExistence type="predicted"/>
<evidence type="ECO:0000313" key="2">
    <source>
        <dbReference type="Proteomes" id="UP000282876"/>
    </source>
</evidence>
<comment type="caution">
    <text evidence="1">The sequence shown here is derived from an EMBL/GenBank/DDBJ whole genome shotgun (WGS) entry which is preliminary data.</text>
</comment>
<dbReference type="VEuPathDB" id="MicrosporidiaDB:TUBRATIS_000150"/>
<keyword evidence="2" id="KW-1185">Reference proteome</keyword>
<gene>
    <name evidence="1" type="ORF">TUBRATIS_000150</name>
</gene>
<accession>A0A437AR35</accession>